<dbReference type="Proteomes" id="UP000654482">
    <property type="component" value="Unassembled WGS sequence"/>
</dbReference>
<comment type="subcellular location">
    <subcellularLocation>
        <location evidence="2">Membrane</location>
    </subcellularLocation>
</comment>
<dbReference type="SMART" id="SM00387">
    <property type="entry name" value="HATPase_c"/>
    <property type="match status" value="1"/>
</dbReference>
<dbReference type="RefSeq" id="WP_194027367.1">
    <property type="nucleotide sequence ID" value="NZ_JADEWZ010000001.1"/>
</dbReference>
<evidence type="ECO:0000256" key="7">
    <source>
        <dbReference type="ARBA" id="ARBA00023012"/>
    </source>
</evidence>
<dbReference type="GO" id="GO:0016020">
    <property type="term" value="C:membrane"/>
    <property type="evidence" value="ECO:0007669"/>
    <property type="project" value="UniProtKB-SubCell"/>
</dbReference>
<dbReference type="Gene3D" id="1.10.287.130">
    <property type="match status" value="1"/>
</dbReference>
<dbReference type="InterPro" id="IPR003660">
    <property type="entry name" value="HAMP_dom"/>
</dbReference>
<organism evidence="13 14">
    <name type="scientific">Lusitaniella coriacea LEGE 07157</name>
    <dbReference type="NCBI Taxonomy" id="945747"/>
    <lineage>
        <taxon>Bacteria</taxon>
        <taxon>Bacillati</taxon>
        <taxon>Cyanobacteriota</taxon>
        <taxon>Cyanophyceae</taxon>
        <taxon>Spirulinales</taxon>
        <taxon>Lusitaniellaceae</taxon>
        <taxon>Lusitaniella</taxon>
    </lineage>
</organism>
<feature type="domain" description="Histidine kinase" evidence="11">
    <location>
        <begin position="264"/>
        <end position="479"/>
    </location>
</feature>
<dbReference type="PANTHER" id="PTHR43711:SF1">
    <property type="entry name" value="HISTIDINE KINASE 1"/>
    <property type="match status" value="1"/>
</dbReference>
<dbReference type="PROSITE" id="PS50109">
    <property type="entry name" value="HIS_KIN"/>
    <property type="match status" value="1"/>
</dbReference>
<dbReference type="GO" id="GO:0000155">
    <property type="term" value="F:phosphorelay sensor kinase activity"/>
    <property type="evidence" value="ECO:0007669"/>
    <property type="project" value="InterPro"/>
</dbReference>
<dbReference type="SMART" id="SM00388">
    <property type="entry name" value="HisKA"/>
    <property type="match status" value="1"/>
</dbReference>
<accession>A0A8J7B2D0</accession>
<keyword evidence="6 13" id="KW-0418">Kinase</keyword>
<keyword evidence="5" id="KW-0808">Transferase</keyword>
<keyword evidence="9" id="KW-0175">Coiled coil</keyword>
<evidence type="ECO:0000259" key="11">
    <source>
        <dbReference type="PROSITE" id="PS50109"/>
    </source>
</evidence>
<keyword evidence="8 10" id="KW-0472">Membrane</keyword>
<feature type="coiled-coil region" evidence="9">
    <location>
        <begin position="295"/>
        <end position="322"/>
    </location>
</feature>
<keyword evidence="14" id="KW-1185">Reference proteome</keyword>
<evidence type="ECO:0000313" key="14">
    <source>
        <dbReference type="Proteomes" id="UP000654482"/>
    </source>
</evidence>
<evidence type="ECO:0000256" key="1">
    <source>
        <dbReference type="ARBA" id="ARBA00000085"/>
    </source>
</evidence>
<sequence>MGFLRPLRSVFYPFRQSLDPLSLRIRLTLGIASVSAIGVGAVTLWTGGRMQHILISTHKQNIEYIADRFPQDFKIYRQMKSEQEALQKAVDNLTTGTTLLWVKNPEGKVIAESEALEMETADTKLMSLPHISLLPEIERLGGRYWVMCGAPLVVDNVRLGKVMLAQDITSEQVMLNRLLWSLGVASLLSVGAMTVAIAIYVQRSLQPLERMSQITEQISPERFESERLHLDRAPTEVKQLAQTLDRTLARLHAAWEQQRQFVSNVSHELRTPLTIVSGYLQSTLRRGTNLSDPQREALSIAASEAERTIQLLEDLLDLARVDSGHLRFQLQPLILNDLAEEVVGMAKQHSNRTIQLKTPECAIAAVADPNRLKQVLLNLIDNAVKYSDPEQPITLKLDRANQQTRIQVCDRGPGIALTDQSRIFERFYRVDEARFRSTGGTGLGLSIVKTLVEGMGGQVSVRSKPGDGSVFTVILPCCSKS</sequence>
<evidence type="ECO:0000256" key="3">
    <source>
        <dbReference type="ARBA" id="ARBA00012438"/>
    </source>
</evidence>
<evidence type="ECO:0000256" key="9">
    <source>
        <dbReference type="SAM" id="Coils"/>
    </source>
</evidence>
<keyword evidence="4" id="KW-0597">Phosphoprotein</keyword>
<evidence type="ECO:0000256" key="2">
    <source>
        <dbReference type="ARBA" id="ARBA00004370"/>
    </source>
</evidence>
<dbReference type="AlphaFoldDB" id="A0A8J7B2D0"/>
<dbReference type="EMBL" id="JADEWZ010000001">
    <property type="protein sequence ID" value="MBE9114272.1"/>
    <property type="molecule type" value="Genomic_DNA"/>
</dbReference>
<evidence type="ECO:0000313" key="13">
    <source>
        <dbReference type="EMBL" id="MBE9114272.1"/>
    </source>
</evidence>
<keyword evidence="7" id="KW-0902">Two-component regulatory system</keyword>
<keyword evidence="10" id="KW-1133">Transmembrane helix</keyword>
<evidence type="ECO:0000256" key="8">
    <source>
        <dbReference type="ARBA" id="ARBA00023136"/>
    </source>
</evidence>
<dbReference type="FunFam" id="1.10.287.130:FF:000001">
    <property type="entry name" value="Two-component sensor histidine kinase"/>
    <property type="match status" value="1"/>
</dbReference>
<dbReference type="PROSITE" id="PS50885">
    <property type="entry name" value="HAMP"/>
    <property type="match status" value="1"/>
</dbReference>
<dbReference type="EC" id="2.7.13.3" evidence="3"/>
<evidence type="ECO:0000259" key="12">
    <source>
        <dbReference type="PROSITE" id="PS50885"/>
    </source>
</evidence>
<feature type="domain" description="HAMP" evidence="12">
    <location>
        <begin position="202"/>
        <end position="256"/>
    </location>
</feature>
<dbReference type="CDD" id="cd00082">
    <property type="entry name" value="HisKA"/>
    <property type="match status" value="1"/>
</dbReference>
<feature type="transmembrane region" description="Helical" evidence="10">
    <location>
        <begin position="178"/>
        <end position="201"/>
    </location>
</feature>
<dbReference type="InterPro" id="IPR036890">
    <property type="entry name" value="HATPase_C_sf"/>
</dbReference>
<dbReference type="InterPro" id="IPR003594">
    <property type="entry name" value="HATPase_dom"/>
</dbReference>
<dbReference type="Pfam" id="PF00512">
    <property type="entry name" value="HisKA"/>
    <property type="match status" value="1"/>
</dbReference>
<dbReference type="Pfam" id="PF02518">
    <property type="entry name" value="HATPase_c"/>
    <property type="match status" value="1"/>
</dbReference>
<dbReference type="FunFam" id="3.30.565.10:FF:000006">
    <property type="entry name" value="Sensor histidine kinase WalK"/>
    <property type="match status" value="1"/>
</dbReference>
<dbReference type="InterPro" id="IPR050736">
    <property type="entry name" value="Sensor_HK_Regulatory"/>
</dbReference>
<evidence type="ECO:0000256" key="6">
    <source>
        <dbReference type="ARBA" id="ARBA00022777"/>
    </source>
</evidence>
<keyword evidence="10" id="KW-0812">Transmembrane</keyword>
<feature type="transmembrane region" description="Helical" evidence="10">
    <location>
        <begin position="25"/>
        <end position="45"/>
    </location>
</feature>
<dbReference type="Gene3D" id="6.10.340.10">
    <property type="match status" value="1"/>
</dbReference>
<name>A0A8J7B2D0_9CYAN</name>
<evidence type="ECO:0000256" key="10">
    <source>
        <dbReference type="SAM" id="Phobius"/>
    </source>
</evidence>
<dbReference type="InterPro" id="IPR005467">
    <property type="entry name" value="His_kinase_dom"/>
</dbReference>
<dbReference type="Gene3D" id="3.30.565.10">
    <property type="entry name" value="Histidine kinase-like ATPase, C-terminal domain"/>
    <property type="match status" value="1"/>
</dbReference>
<dbReference type="CDD" id="cd00075">
    <property type="entry name" value="HATPase"/>
    <property type="match status" value="1"/>
</dbReference>
<evidence type="ECO:0000256" key="5">
    <source>
        <dbReference type="ARBA" id="ARBA00022679"/>
    </source>
</evidence>
<reference evidence="13" key="1">
    <citation type="submission" date="2020-10" db="EMBL/GenBank/DDBJ databases">
        <authorList>
            <person name="Castelo-Branco R."/>
            <person name="Eusebio N."/>
            <person name="Adriana R."/>
            <person name="Vieira A."/>
            <person name="Brugerolle De Fraissinette N."/>
            <person name="Rezende De Castro R."/>
            <person name="Schneider M.P."/>
            <person name="Vasconcelos V."/>
            <person name="Leao P.N."/>
        </authorList>
    </citation>
    <scope>NUCLEOTIDE SEQUENCE</scope>
    <source>
        <strain evidence="13">LEGE 07157</strain>
    </source>
</reference>
<evidence type="ECO:0000256" key="4">
    <source>
        <dbReference type="ARBA" id="ARBA00022553"/>
    </source>
</evidence>
<dbReference type="InterPro" id="IPR003661">
    <property type="entry name" value="HisK_dim/P_dom"/>
</dbReference>
<protein>
    <recommendedName>
        <fullName evidence="3">histidine kinase</fullName>
        <ecNumber evidence="3">2.7.13.3</ecNumber>
    </recommendedName>
</protein>
<comment type="caution">
    <text evidence="13">The sequence shown here is derived from an EMBL/GenBank/DDBJ whole genome shotgun (WGS) entry which is preliminary data.</text>
</comment>
<dbReference type="PRINTS" id="PR00344">
    <property type="entry name" value="BCTRLSENSOR"/>
</dbReference>
<comment type="catalytic activity">
    <reaction evidence="1">
        <text>ATP + protein L-histidine = ADP + protein N-phospho-L-histidine.</text>
        <dbReference type="EC" id="2.7.13.3"/>
    </reaction>
</comment>
<dbReference type="SUPFAM" id="SSF47384">
    <property type="entry name" value="Homodimeric domain of signal transducing histidine kinase"/>
    <property type="match status" value="1"/>
</dbReference>
<dbReference type="PANTHER" id="PTHR43711">
    <property type="entry name" value="TWO-COMPONENT HISTIDINE KINASE"/>
    <property type="match status" value="1"/>
</dbReference>
<proteinExistence type="predicted"/>
<dbReference type="InterPro" id="IPR036097">
    <property type="entry name" value="HisK_dim/P_sf"/>
</dbReference>
<gene>
    <name evidence="13" type="ORF">IQ249_00025</name>
</gene>
<dbReference type="SUPFAM" id="SSF55874">
    <property type="entry name" value="ATPase domain of HSP90 chaperone/DNA topoisomerase II/histidine kinase"/>
    <property type="match status" value="1"/>
</dbReference>
<dbReference type="InterPro" id="IPR004358">
    <property type="entry name" value="Sig_transdc_His_kin-like_C"/>
</dbReference>